<proteinExistence type="predicted"/>
<accession>A0A7W3PHR6</accession>
<dbReference type="Gene3D" id="3.40.50.300">
    <property type="entry name" value="P-loop containing nucleotide triphosphate hydrolases"/>
    <property type="match status" value="1"/>
</dbReference>
<evidence type="ECO:0008006" key="4">
    <source>
        <dbReference type="Google" id="ProtNLM"/>
    </source>
</evidence>
<feature type="compositionally biased region" description="Basic and acidic residues" evidence="1">
    <location>
        <begin position="172"/>
        <end position="184"/>
    </location>
</feature>
<dbReference type="Proteomes" id="UP000522688">
    <property type="component" value="Unassembled WGS sequence"/>
</dbReference>
<dbReference type="InterPro" id="IPR027417">
    <property type="entry name" value="P-loop_NTPase"/>
</dbReference>
<organism evidence="2 3">
    <name type="scientific">Frigoribacterium faeni</name>
    <dbReference type="NCBI Taxonomy" id="145483"/>
    <lineage>
        <taxon>Bacteria</taxon>
        <taxon>Bacillati</taxon>
        <taxon>Actinomycetota</taxon>
        <taxon>Actinomycetes</taxon>
        <taxon>Micrococcales</taxon>
        <taxon>Microbacteriaceae</taxon>
        <taxon>Frigoribacterium</taxon>
    </lineage>
</organism>
<evidence type="ECO:0000313" key="3">
    <source>
        <dbReference type="Proteomes" id="UP000522688"/>
    </source>
</evidence>
<dbReference type="EMBL" id="JACGWW010000001">
    <property type="protein sequence ID" value="MBA8812595.1"/>
    <property type="molecule type" value="Genomic_DNA"/>
</dbReference>
<sequence length="184" mass="19966">MTTRWAPAKKDTLRELATEILHNYGRGRVVVAVDGDGSSGRAAFADDLAEAVRETGHAAFRASTASFSKRADGSGPESDPELDESLFRRVLIEPFRLGGSTGWVERAYDAAADRPVESAWVTGPADALLLVDGAQLSRPGLSGLWHYRVWVTDDDARVDARAKASAVVDNSDPEHPRRRFDDAC</sequence>
<comment type="caution">
    <text evidence="2">The sequence shown here is derived from an EMBL/GenBank/DDBJ whole genome shotgun (WGS) entry which is preliminary data.</text>
</comment>
<evidence type="ECO:0000256" key="1">
    <source>
        <dbReference type="SAM" id="MobiDB-lite"/>
    </source>
</evidence>
<dbReference type="RefSeq" id="WP_146856946.1">
    <property type="nucleotide sequence ID" value="NZ_BAAAHR010000002.1"/>
</dbReference>
<protein>
    <recommendedName>
        <fullName evidence="4">Uridine kinase</fullName>
    </recommendedName>
</protein>
<gene>
    <name evidence="2" type="ORF">FB463_000819</name>
</gene>
<dbReference type="AlphaFoldDB" id="A0A7W3PHR6"/>
<feature type="region of interest" description="Disordered" evidence="1">
    <location>
        <begin position="164"/>
        <end position="184"/>
    </location>
</feature>
<evidence type="ECO:0000313" key="2">
    <source>
        <dbReference type="EMBL" id="MBA8812595.1"/>
    </source>
</evidence>
<name>A0A7W3PHR6_9MICO</name>
<reference evidence="2 3" key="1">
    <citation type="submission" date="2020-07" db="EMBL/GenBank/DDBJ databases">
        <title>Sequencing the genomes of 1000 actinobacteria strains.</title>
        <authorList>
            <person name="Klenk H.-P."/>
        </authorList>
    </citation>
    <scope>NUCLEOTIDE SEQUENCE [LARGE SCALE GENOMIC DNA]</scope>
    <source>
        <strain evidence="2 3">DSM 10309</strain>
    </source>
</reference>
<dbReference type="OrthoDB" id="572586at2"/>